<protein>
    <recommendedName>
        <fullName evidence="5">Elongator complex protein 5</fullName>
    </recommendedName>
</protein>
<evidence type="ECO:0000256" key="5">
    <source>
        <dbReference type="ARBA" id="ARBA00020264"/>
    </source>
</evidence>
<dbReference type="AlphaFoldDB" id="A0A6P3VP39"/>
<evidence type="ECO:0000256" key="3">
    <source>
        <dbReference type="ARBA" id="ARBA00005043"/>
    </source>
</evidence>
<gene>
    <name evidence="11" type="primary">elp5</name>
</gene>
<dbReference type="InterPro" id="IPR019519">
    <property type="entry name" value="Elp5"/>
</dbReference>
<evidence type="ECO:0000256" key="9">
    <source>
        <dbReference type="SAM" id="MobiDB-lite"/>
    </source>
</evidence>
<organism evidence="10 11">
    <name type="scientific">Clupea harengus</name>
    <name type="common">Atlantic herring</name>
    <dbReference type="NCBI Taxonomy" id="7950"/>
    <lineage>
        <taxon>Eukaryota</taxon>
        <taxon>Metazoa</taxon>
        <taxon>Chordata</taxon>
        <taxon>Craniata</taxon>
        <taxon>Vertebrata</taxon>
        <taxon>Euteleostomi</taxon>
        <taxon>Actinopterygii</taxon>
        <taxon>Neopterygii</taxon>
        <taxon>Teleostei</taxon>
        <taxon>Clupei</taxon>
        <taxon>Clupeiformes</taxon>
        <taxon>Clupeoidei</taxon>
        <taxon>Clupeidae</taxon>
        <taxon>Clupea</taxon>
    </lineage>
</organism>
<dbReference type="GeneID" id="105895446"/>
<accession>A0A6P3VP39</accession>
<evidence type="ECO:0000256" key="4">
    <source>
        <dbReference type="ARBA" id="ARBA00009567"/>
    </source>
</evidence>
<dbReference type="Proteomes" id="UP000515152">
    <property type="component" value="Chromosome 18"/>
</dbReference>
<keyword evidence="10" id="KW-1185">Reference proteome</keyword>
<evidence type="ECO:0000313" key="11">
    <source>
        <dbReference type="RefSeq" id="XP_012677535.1"/>
    </source>
</evidence>
<dbReference type="GO" id="GO:0005634">
    <property type="term" value="C:nucleus"/>
    <property type="evidence" value="ECO:0007669"/>
    <property type="project" value="UniProtKB-SubCell"/>
</dbReference>
<feature type="compositionally biased region" description="Acidic residues" evidence="9">
    <location>
        <begin position="278"/>
        <end position="294"/>
    </location>
</feature>
<dbReference type="RefSeq" id="XP_012677535.1">
    <property type="nucleotide sequence ID" value="XM_012822081.3"/>
</dbReference>
<keyword evidence="7" id="KW-0819">tRNA processing</keyword>
<evidence type="ECO:0000256" key="2">
    <source>
        <dbReference type="ARBA" id="ARBA00004496"/>
    </source>
</evidence>
<dbReference type="PANTHER" id="PTHR15641">
    <property type="entry name" value="ELONGATOR COMPLEX PROTEIN 5"/>
    <property type="match status" value="1"/>
</dbReference>
<evidence type="ECO:0000256" key="8">
    <source>
        <dbReference type="ARBA" id="ARBA00023242"/>
    </source>
</evidence>
<dbReference type="OrthoDB" id="166907at2759"/>
<dbReference type="GO" id="GO:0005829">
    <property type="term" value="C:cytosol"/>
    <property type="evidence" value="ECO:0007669"/>
    <property type="project" value="TreeGrafter"/>
</dbReference>
<dbReference type="GO" id="GO:0033588">
    <property type="term" value="C:elongator holoenzyme complex"/>
    <property type="evidence" value="ECO:0007669"/>
    <property type="project" value="InterPro"/>
</dbReference>
<dbReference type="Gene3D" id="3.40.50.300">
    <property type="entry name" value="P-loop containing nucleotide triphosphate hydrolases"/>
    <property type="match status" value="1"/>
</dbReference>
<dbReference type="Pfam" id="PF10483">
    <property type="entry name" value="Elong_Iki1"/>
    <property type="match status" value="2"/>
</dbReference>
<dbReference type="GO" id="GO:0000049">
    <property type="term" value="F:tRNA binding"/>
    <property type="evidence" value="ECO:0007669"/>
    <property type="project" value="TreeGrafter"/>
</dbReference>
<dbReference type="GO" id="GO:0002098">
    <property type="term" value="P:tRNA wobble uridine modification"/>
    <property type="evidence" value="ECO:0007669"/>
    <property type="project" value="InterPro"/>
</dbReference>
<sequence length="294" mass="32678">MLLDVLQGAEAGTFIIFLDSVNFSGRSLLKGYINAALKREDVVHVLELEVSEEELRAGLDTQCARRMYFHGGFADPLGWIKRSSFTVPQFTSEDILTLLTPVQQSKSAVLVIDSLSWLLRHLDPVVICKRLQEIKRGGAVKTIIGLLHSDMHQTSLVGSVCHLATTVISLGPRTQGQWALAKTTKRTKSGKVLQEEELFSIQEDLTVHSRVSHTVHTQAEPDSVEADPMANLTFNLRLSEMEREAKEKVALPFVFSQEKKSALLHPGQGAGQIMYEPDANDDFDQEDPDEDLDV</sequence>
<dbReference type="UniPathway" id="UPA00988"/>
<keyword evidence="8" id="KW-0539">Nucleus</keyword>
<dbReference type="CDD" id="cd19496">
    <property type="entry name" value="Elp5"/>
    <property type="match status" value="1"/>
</dbReference>
<evidence type="ECO:0000256" key="1">
    <source>
        <dbReference type="ARBA" id="ARBA00004123"/>
    </source>
</evidence>
<dbReference type="InterPro" id="IPR027417">
    <property type="entry name" value="P-loop_NTPase"/>
</dbReference>
<dbReference type="KEGG" id="char:105895446"/>
<evidence type="ECO:0000256" key="6">
    <source>
        <dbReference type="ARBA" id="ARBA00022490"/>
    </source>
</evidence>
<evidence type="ECO:0000256" key="7">
    <source>
        <dbReference type="ARBA" id="ARBA00022694"/>
    </source>
</evidence>
<evidence type="ECO:0000313" key="10">
    <source>
        <dbReference type="Proteomes" id="UP000515152"/>
    </source>
</evidence>
<comment type="subcellular location">
    <subcellularLocation>
        <location evidence="2">Cytoplasm</location>
    </subcellularLocation>
    <subcellularLocation>
        <location evidence="1">Nucleus</location>
    </subcellularLocation>
</comment>
<name>A0A6P3VP39_CLUHA</name>
<keyword evidence="6" id="KW-0963">Cytoplasm</keyword>
<proteinExistence type="inferred from homology"/>
<comment type="pathway">
    <text evidence="3">tRNA modification; 5-methoxycarbonylmethyl-2-thiouridine-tRNA biosynthesis.</text>
</comment>
<feature type="region of interest" description="Disordered" evidence="9">
    <location>
        <begin position="266"/>
        <end position="294"/>
    </location>
</feature>
<dbReference type="CTD" id="23587"/>
<reference evidence="11" key="1">
    <citation type="submission" date="2025-08" db="UniProtKB">
        <authorList>
            <consortium name="RefSeq"/>
        </authorList>
    </citation>
    <scope>IDENTIFICATION</scope>
</reference>
<comment type="similarity">
    <text evidence="4">Belongs to the ELP5 family.</text>
</comment>
<dbReference type="PANTHER" id="PTHR15641:SF1">
    <property type="entry name" value="ELONGATOR COMPLEX PROTEIN 5"/>
    <property type="match status" value="1"/>
</dbReference>